<evidence type="ECO:0000313" key="10">
    <source>
        <dbReference type="Proteomes" id="UP001329430"/>
    </source>
</evidence>
<comment type="similarity">
    <text evidence="2">Belongs to the peptidase S1 family.</text>
</comment>
<feature type="signal peptide" evidence="7">
    <location>
        <begin position="1"/>
        <end position="17"/>
    </location>
</feature>
<dbReference type="PRINTS" id="PR00722">
    <property type="entry name" value="CHYMOTRYPSIN"/>
</dbReference>
<dbReference type="Pfam" id="PF00089">
    <property type="entry name" value="Trypsin"/>
    <property type="match status" value="1"/>
</dbReference>
<dbReference type="InterPro" id="IPR050430">
    <property type="entry name" value="Peptidase_S1"/>
</dbReference>
<gene>
    <name evidence="9" type="ORF">RI129_005578</name>
</gene>
<evidence type="ECO:0000259" key="8">
    <source>
        <dbReference type="PROSITE" id="PS50240"/>
    </source>
</evidence>
<dbReference type="GO" id="GO:0005576">
    <property type="term" value="C:extracellular region"/>
    <property type="evidence" value="ECO:0007669"/>
    <property type="project" value="UniProtKB-SubCell"/>
</dbReference>
<evidence type="ECO:0000256" key="4">
    <source>
        <dbReference type="ARBA" id="ARBA00022801"/>
    </source>
</evidence>
<keyword evidence="7" id="KW-0732">Signal</keyword>
<dbReference type="PROSITE" id="PS00134">
    <property type="entry name" value="TRYPSIN_HIS"/>
    <property type="match status" value="1"/>
</dbReference>
<dbReference type="Proteomes" id="UP001329430">
    <property type="component" value="Chromosome 3"/>
</dbReference>
<dbReference type="AlphaFoldDB" id="A0AAN7VN06"/>
<dbReference type="PANTHER" id="PTHR24276">
    <property type="entry name" value="POLYSERASE-RELATED"/>
    <property type="match status" value="1"/>
</dbReference>
<organism evidence="9 10">
    <name type="scientific">Pyrocoelia pectoralis</name>
    <dbReference type="NCBI Taxonomy" id="417401"/>
    <lineage>
        <taxon>Eukaryota</taxon>
        <taxon>Metazoa</taxon>
        <taxon>Ecdysozoa</taxon>
        <taxon>Arthropoda</taxon>
        <taxon>Hexapoda</taxon>
        <taxon>Insecta</taxon>
        <taxon>Pterygota</taxon>
        <taxon>Neoptera</taxon>
        <taxon>Endopterygota</taxon>
        <taxon>Coleoptera</taxon>
        <taxon>Polyphaga</taxon>
        <taxon>Elateriformia</taxon>
        <taxon>Elateroidea</taxon>
        <taxon>Lampyridae</taxon>
        <taxon>Lampyrinae</taxon>
        <taxon>Pyrocoelia</taxon>
    </lineage>
</organism>
<comment type="caution">
    <text evidence="9">The sequence shown here is derived from an EMBL/GenBank/DDBJ whole genome shotgun (WGS) entry which is preliminary data.</text>
</comment>
<comment type="subcellular location">
    <subcellularLocation>
        <location evidence="1">Secreted</location>
        <location evidence="1">Extracellular space</location>
    </subcellularLocation>
</comment>
<dbReference type="CDD" id="cd00190">
    <property type="entry name" value="Tryp_SPc"/>
    <property type="match status" value="1"/>
</dbReference>
<name>A0AAN7VN06_9COLE</name>
<dbReference type="SMART" id="SM00020">
    <property type="entry name" value="Tryp_SPc"/>
    <property type="match status" value="1"/>
</dbReference>
<dbReference type="FunFam" id="2.40.10.10:FF:000068">
    <property type="entry name" value="transmembrane protease serine 2"/>
    <property type="match status" value="1"/>
</dbReference>
<keyword evidence="10" id="KW-1185">Reference proteome</keyword>
<dbReference type="EMBL" id="JAVRBK010000003">
    <property type="protein sequence ID" value="KAK5647114.1"/>
    <property type="molecule type" value="Genomic_DNA"/>
</dbReference>
<proteinExistence type="inferred from homology"/>
<evidence type="ECO:0000256" key="3">
    <source>
        <dbReference type="ARBA" id="ARBA00022670"/>
    </source>
</evidence>
<dbReference type="SUPFAM" id="SSF50494">
    <property type="entry name" value="Trypsin-like serine proteases"/>
    <property type="match status" value="1"/>
</dbReference>
<keyword evidence="4" id="KW-0378">Hydrolase</keyword>
<dbReference type="Gene3D" id="2.40.10.10">
    <property type="entry name" value="Trypsin-like serine proteases"/>
    <property type="match status" value="1"/>
</dbReference>
<keyword evidence="5" id="KW-0720">Serine protease</keyword>
<keyword evidence="3" id="KW-0645">Protease</keyword>
<evidence type="ECO:0000256" key="1">
    <source>
        <dbReference type="ARBA" id="ARBA00004239"/>
    </source>
</evidence>
<dbReference type="InterPro" id="IPR001314">
    <property type="entry name" value="Peptidase_S1A"/>
</dbReference>
<evidence type="ECO:0000256" key="5">
    <source>
        <dbReference type="ARBA" id="ARBA00022825"/>
    </source>
</evidence>
<reference evidence="9 10" key="1">
    <citation type="journal article" date="2024" name="Insects">
        <title>An Improved Chromosome-Level Genome Assembly of the Firefly Pyrocoelia pectoralis.</title>
        <authorList>
            <person name="Fu X."/>
            <person name="Meyer-Rochow V.B."/>
            <person name="Ballantyne L."/>
            <person name="Zhu X."/>
        </authorList>
    </citation>
    <scope>NUCLEOTIDE SEQUENCE [LARGE SCALE GENOMIC DNA]</scope>
    <source>
        <strain evidence="9">XCY_ONT2</strain>
    </source>
</reference>
<dbReference type="GO" id="GO:0004252">
    <property type="term" value="F:serine-type endopeptidase activity"/>
    <property type="evidence" value="ECO:0007669"/>
    <property type="project" value="InterPro"/>
</dbReference>
<feature type="chain" id="PRO_5042925508" description="Peptidase S1 domain-containing protein" evidence="7">
    <location>
        <begin position="18"/>
        <end position="249"/>
    </location>
</feature>
<dbReference type="InterPro" id="IPR009003">
    <property type="entry name" value="Peptidase_S1_PA"/>
</dbReference>
<evidence type="ECO:0000256" key="6">
    <source>
        <dbReference type="ARBA" id="ARBA00023157"/>
    </source>
</evidence>
<feature type="domain" description="Peptidase S1" evidence="8">
    <location>
        <begin position="24"/>
        <end position="248"/>
    </location>
</feature>
<dbReference type="PROSITE" id="PS50240">
    <property type="entry name" value="TRYPSIN_DOM"/>
    <property type="match status" value="1"/>
</dbReference>
<dbReference type="FunFam" id="2.40.10.10:FF:000036">
    <property type="entry name" value="Trypsin beta"/>
    <property type="match status" value="1"/>
</dbReference>
<protein>
    <recommendedName>
        <fullName evidence="8">Peptidase S1 domain-containing protein</fullName>
    </recommendedName>
</protein>
<sequence length="249" mass="26975">MTLWSLVILQAICVLEGKVFRSGIVNGNCCAREDYAHMVILRRNKRPICGGGIIDSNTILTAAHCLRDKSPNNYEIVAGGIQLSGIDGKPYRVKHIIRHTNITCPFTFDIAILKLESAIDIDNKTTAAIELNTETITPGTMCTVSGWGLTSANGTTLSKVLLHTNLRVISEPECEGYHRPDLIKPWHICTEAKDGTGACNGDSGGLLVCEGKAVGVASFVVPCGCGYPDAYANIAYKGYNEWIKANRYL</sequence>
<evidence type="ECO:0000313" key="9">
    <source>
        <dbReference type="EMBL" id="KAK5647114.1"/>
    </source>
</evidence>
<evidence type="ECO:0000256" key="7">
    <source>
        <dbReference type="SAM" id="SignalP"/>
    </source>
</evidence>
<keyword evidence="6" id="KW-1015">Disulfide bond</keyword>
<dbReference type="InterPro" id="IPR001254">
    <property type="entry name" value="Trypsin_dom"/>
</dbReference>
<accession>A0AAN7VN06</accession>
<evidence type="ECO:0000256" key="2">
    <source>
        <dbReference type="ARBA" id="ARBA00007664"/>
    </source>
</evidence>
<dbReference type="InterPro" id="IPR018114">
    <property type="entry name" value="TRYPSIN_HIS"/>
</dbReference>
<dbReference type="PANTHER" id="PTHR24276:SF96">
    <property type="entry name" value="PEPTIDASE S1 DOMAIN-CONTAINING PROTEIN"/>
    <property type="match status" value="1"/>
</dbReference>
<dbReference type="InterPro" id="IPR043504">
    <property type="entry name" value="Peptidase_S1_PA_chymotrypsin"/>
</dbReference>
<dbReference type="GO" id="GO:0006508">
    <property type="term" value="P:proteolysis"/>
    <property type="evidence" value="ECO:0007669"/>
    <property type="project" value="UniProtKB-KW"/>
</dbReference>